<proteinExistence type="predicted"/>
<accession>A0AAD9CYT6</accession>
<keyword evidence="10" id="KW-1185">Reference proteome</keyword>
<dbReference type="FunFam" id="3.90.1570.40:FF:000001">
    <property type="entry name" value="Pre-mRNA-processing-splicing factor 8"/>
    <property type="match status" value="1"/>
</dbReference>
<dbReference type="Pfam" id="PF10597">
    <property type="entry name" value="U5_2-snRNA_bdg"/>
    <property type="match status" value="1"/>
</dbReference>
<dbReference type="InterPro" id="IPR019582">
    <property type="entry name" value="RRM_spliceosomal_PrP8"/>
</dbReference>
<dbReference type="Pfam" id="PF08083">
    <property type="entry name" value="PROCN"/>
    <property type="match status" value="1"/>
</dbReference>
<dbReference type="Gene3D" id="3.10.28.10">
    <property type="entry name" value="Homing endonucleases"/>
    <property type="match status" value="1"/>
</dbReference>
<dbReference type="GO" id="GO:0000974">
    <property type="term" value="C:Prp19 complex"/>
    <property type="evidence" value="ECO:0007669"/>
    <property type="project" value="UniProtKB-ARBA"/>
</dbReference>
<dbReference type="Pfam" id="PF08082">
    <property type="entry name" value="PRO8NT"/>
    <property type="match status" value="1"/>
</dbReference>
<dbReference type="SUPFAM" id="SSF55608">
    <property type="entry name" value="Homing endonucleases"/>
    <property type="match status" value="1"/>
</dbReference>
<dbReference type="GO" id="GO:0017070">
    <property type="term" value="F:U6 snRNA binding"/>
    <property type="evidence" value="ECO:0007669"/>
    <property type="project" value="InterPro"/>
</dbReference>
<feature type="compositionally biased region" description="Pro residues" evidence="7">
    <location>
        <begin position="11"/>
        <end position="20"/>
    </location>
</feature>
<dbReference type="Pfam" id="PF10598">
    <property type="entry name" value="RRM_4"/>
    <property type="match status" value="1"/>
</dbReference>
<dbReference type="Gene3D" id="3.40.140.10">
    <property type="entry name" value="Cytidine Deaminase, domain 2"/>
    <property type="match status" value="1"/>
</dbReference>
<keyword evidence="6" id="KW-0539">Nucleus</keyword>
<dbReference type="InterPro" id="IPR019580">
    <property type="entry name" value="Prp8_U6-snRNA-bd"/>
</dbReference>
<feature type="compositionally biased region" description="Basic residues" evidence="7">
    <location>
        <begin position="60"/>
        <end position="74"/>
    </location>
</feature>
<dbReference type="Pfam" id="PF08084">
    <property type="entry name" value="PROCT"/>
    <property type="match status" value="1"/>
</dbReference>
<dbReference type="Pfam" id="PF10596">
    <property type="entry name" value="U6-snRNA_bdg"/>
    <property type="match status" value="2"/>
</dbReference>
<dbReference type="Proteomes" id="UP001182556">
    <property type="component" value="Unassembled WGS sequence"/>
</dbReference>
<evidence type="ECO:0000259" key="8">
    <source>
        <dbReference type="SMART" id="SM00232"/>
    </source>
</evidence>
<dbReference type="Gene3D" id="3.30.420.230">
    <property type="match status" value="1"/>
</dbReference>
<evidence type="ECO:0000256" key="3">
    <source>
        <dbReference type="ARBA" id="ARBA00022728"/>
    </source>
</evidence>
<gene>
    <name evidence="9" type="ORF">DB88DRAFT_489114</name>
</gene>
<dbReference type="FunFam" id="3.30.43.40:FF:000001">
    <property type="entry name" value="Pre-mRNA-processing-splicing factor 8"/>
    <property type="match status" value="1"/>
</dbReference>
<feature type="compositionally biased region" description="Low complexity" evidence="7">
    <location>
        <begin position="28"/>
        <end position="42"/>
    </location>
</feature>
<dbReference type="PANTHER" id="PTHR11140:SF0">
    <property type="entry name" value="PRE-MRNA-PROCESSING-SPLICING FACTOR 8"/>
    <property type="match status" value="1"/>
</dbReference>
<dbReference type="InterPro" id="IPR012984">
    <property type="entry name" value="PROCT"/>
</dbReference>
<dbReference type="EMBL" id="JAODAN010000005">
    <property type="protein sequence ID" value="KAK1924110.1"/>
    <property type="molecule type" value="Genomic_DNA"/>
</dbReference>
<sequence length="2828" mass="322616">MSYPPGFGASAPPPGFPPSGPSAQPNGTASQQATAPAAAAAAGMEGDFFGQLSPAEIEKKARKWRTSQKRKFNEKRKAGGGGGIDFGKAELPPEHIRKIIKDHGDMSNRKFRTDKRVHLGALKYVPHAVMKLLENIPCPWEQVREVPVLYHISGAITFVNEVPKVIEPVYHAQWASMWLAMRREKRDRRHFKRMRFPPFDDEEPPMDYGDNVLDVEPLEAIQLELDPEDDEAIIDWFYDHKPLSDTPHVNGSSYKYFSLDLPQMANLYRIGRQLLTDYSDSNASYLFDKKSFFTAKALNIALPGGPKFEPLFRDTDTYDEDWNEFNDINKVIIRGVIRSEYKVAFPHLYNSLPRSVHIGSYHEPKNVYIKTDDPDLPAFYFDPLINPISRRVVQEAHTPLVSHEDEVFGYGNDEDEEFELPDELEPFLGDKDLESDSTADAIALYWAPYPYNRRSGRTRRAQDVPMVKNFYLEHCPPDQAVKIRVSYQKLLKNYVLNALHNKHPKPMAKRNLFRSLKNTKFFQQTTLDWVEAGLQVCRQGYNMLNLLIHRKNLNYLHLDYNLNLKPIKTLTTKERKKSRFGNAFHLCREILRLTKLIVDAHVQFRLGNVDAFQLADGLQYMFAHVGQLTGMYRYKYKLMKQIRMCKDLKHLIYSRFNTGPVGKGPGVGFWAPGWRVWLFFMRGIVPLLERWLGNLLARQFEGRNSKGTAKTVTKQRVESHFDLELRAAIMHDILDMMPESIKANKAKTILQHLSEAWRCWKANIPWKVPGMPAAIENIILRYIKSKSDWWTSVAHYNRERIRRGATVDKAVVRKNLGRLTRLYLKAEQERQNGYLKDGPYISSEEAVAIYTSTVHWLESRKFAPIPFPPLSYKHDTKLLVLALEKLKEAYSVHGRLNQSQREELALIEQAYDNPHECLSRIKRLLLTQRAFKEAGIEFFDTYDKLIPCYDIEPVEKITDAWLDQYLHYEGDKRGLFPNWVKPSDSEPPPLLVYKWCQGINNSSNIWDTSEGETVVMMETVLSRVYEKIDLTLLNRLLRLILDSNIADYITAKNNTTLTFKDMSHINAYGLIRGLQFSSFVFQYYGLVLDLLILGLQRASEIAGPAQMPNGFLQYRDEATETRHPIRFYTRYIDRIHILFRFTAEESRDLIQRYLSANPDPNNENIIGFNTKRCWPRDCRMRLIKHDVNLARAVHWNVRNSLPRSLTTVEWDDTFCSVYSKDNPQLLFSMCGFEVRILPRCRTQHGEQYSIKDGVWNLTQESTKERTAQAFLRVSDQGIQDFNNRIRQVLMSSGSATFAKIVNKWNTALIGLMTYYREAVVHTNELLDALVKAEAKVQTRVKIGLNSKMPSRFPPAVFYSPKELGGLGMLSMGFVLIPQSDLRWSKQTDSGGITHFRSGMTHEEDQLIPNLYRYLQPWEAEFLDSARVWSEYAMKRKEATASNRRLTLEDLEDSWDRGIPRINTLFQKDRHTLAYDKGWRVRVAFQAYHRLRHNPFWWTNQRHDGKLWALNNYRVDVIAALGGVEGILEHSLFKGTAFPTWEGLFWEKSCHAKGTELIKYDRSVVKVEDVVEGDQLLGPDGAPRVVSNLVSGCDRLYRFEFSRSGGKVESLVVTDNHIMMLKRVNVLLSGGEAGADAQGRLGALDQLSVKEQFEIVQKTAAEVAAMSEAEREGYRVYRSEGFQHDEQPVDVHPYFLGLWLGDDSRSGKTVSNSQAPLIGEFLADYARELGVHLADGSAASEVGLVDQVDFSEEQIEAVEEIEQDDQTNAAIVMEGPHGLLTPGGRSDESLQAKARTVRRLNRNRRNVDLADTEMEALLKDIVCGAPSDGQSSSDQLLGKLQSLGVATLTEENSVQGSKHIPQAYLANTRDVRLRVLAGLLDSHGCLVLPENAYMFSQAEAADGQLFWDTVHLARTLGFGVSTHRKMLDSTAHLFALITGDLTQVPCLLRRQQTVQKYLPEQHTFRIKSVTLESKSTPWYGFAVDNDRQYLRHDWMVLHNSGFEESMKFKKLTNAQRSGLSQIPNRRFTMWWSPTINRANVYVGFQVQLDLTGVFMHGKIPTLKISLIQIFRAHLWQKIHESVVMDLCQIFDQEMEALQIETVQKETIHPRKSYKMNSSASDILLFSSYKWQISRPSLLTDNKDVLDGTTSAKYWVDVQLRWGDFDSHDIERYARAKYLDYSSDSQSIYPSPTGVLIAIDLAYNLYSGYGVWFPGMKPLMQQGMAKIMKANPALYVLRERIRKGLQLYSSEPTEPYLNSSNYSELFSNQIIWFVDDTNVYRVTIHKTFEGNLTTKPINGAIFIFNPRSGQLFLKIIHTSVWAGQKRLGQLAKWKTAEEVAALIRSLPVEEQPKQVIVTRKGMLDPLEVHLLDFPNIVIKGSELQLPFQAALKLEKFGDLILRATQPQMVLFSLYDDWLKSISSYTAFSRLILLLRALHVNPEKTKIILRPDRNTITESYHIFPTLTDEGWMAAEVALKDVILQDFGKRNSVNVASLTASEIRDIILGMEISAPSAQRQQMAEIEKSQDAAAEVTALQTKTTNIHGDEIVVTTTTQYEQQTFASKSDWRVRAISATNLPLRVNHIFVGNDDVKDDAGSFTYVIPKNVLRTFIVNADLRTQVVAYLYGSSPPDNKQVKEIKAIAWVPQRGTNTSVDLPNSLPKHDFLLKDMEPLGWIKTQSQELNHLSPADLTTQAKIMEAHPEWGPNSICITCAFTPGSVSLNAWELTVAGFEWGRKNNDVTGAHAGFNASMANRVQLLLSDRILGMTLVPEGGVWNYGVGLTQSWTDKIGYTMTLDKPESFWAPCHRPNAFLNFAAMEGDDAADVENSLA</sequence>
<feature type="compositionally biased region" description="Low complexity" evidence="7">
    <location>
        <begin position="1"/>
        <end position="10"/>
    </location>
</feature>
<dbReference type="InterPro" id="IPR000555">
    <property type="entry name" value="JAMM/MPN+_dom"/>
</dbReference>
<evidence type="ECO:0000256" key="5">
    <source>
        <dbReference type="ARBA" id="ARBA00023187"/>
    </source>
</evidence>
<dbReference type="Gene3D" id="3.30.43.40">
    <property type="entry name" value="Pre-mRNA-processing-splicing factor 8, U5-snRNA-binding domain"/>
    <property type="match status" value="1"/>
</dbReference>
<evidence type="ECO:0000256" key="6">
    <source>
        <dbReference type="ARBA" id="ARBA00023242"/>
    </source>
</evidence>
<dbReference type="InterPro" id="IPR027434">
    <property type="entry name" value="Homing_endonucl"/>
</dbReference>
<dbReference type="Gene3D" id="3.90.1570.40">
    <property type="match status" value="1"/>
</dbReference>
<dbReference type="GO" id="GO:0030623">
    <property type="term" value="F:U5 snRNA binding"/>
    <property type="evidence" value="ECO:0007669"/>
    <property type="project" value="InterPro"/>
</dbReference>
<keyword evidence="5" id="KW-0508">mRNA splicing</keyword>
<dbReference type="GO" id="GO:0071013">
    <property type="term" value="C:catalytic step 2 spliceosome"/>
    <property type="evidence" value="ECO:0007669"/>
    <property type="project" value="TreeGrafter"/>
</dbReference>
<dbReference type="GO" id="GO:0005682">
    <property type="term" value="C:U5 snRNP"/>
    <property type="evidence" value="ECO:0007669"/>
    <property type="project" value="TreeGrafter"/>
</dbReference>
<keyword evidence="2" id="KW-0507">mRNA processing</keyword>
<evidence type="ECO:0000313" key="9">
    <source>
        <dbReference type="EMBL" id="KAK1924110.1"/>
    </source>
</evidence>
<dbReference type="SUPFAM" id="SSF51294">
    <property type="entry name" value="Hedgehog/intein (Hint) domain"/>
    <property type="match status" value="1"/>
</dbReference>
<name>A0AAD9CYT6_PAPLA</name>
<keyword evidence="3" id="KW-0747">Spliceosome</keyword>
<dbReference type="Pfam" id="PF12134">
    <property type="entry name" value="PRP8_domainIV"/>
    <property type="match status" value="1"/>
</dbReference>
<feature type="region of interest" description="Disordered" evidence="7">
    <location>
        <begin position="60"/>
        <end position="88"/>
    </location>
</feature>
<evidence type="ECO:0000256" key="2">
    <source>
        <dbReference type="ARBA" id="ARBA00022664"/>
    </source>
</evidence>
<comment type="subcellular location">
    <subcellularLocation>
        <location evidence="1">Nucleus</location>
    </subcellularLocation>
</comment>
<dbReference type="InterPro" id="IPR012592">
    <property type="entry name" value="PROCN"/>
</dbReference>
<dbReference type="InterPro" id="IPR042516">
    <property type="entry name" value="Prp8_U5-snRNA-bd_sf"/>
</dbReference>
<dbReference type="GO" id="GO:0030619">
    <property type="term" value="F:U1 snRNA binding"/>
    <property type="evidence" value="ECO:0007669"/>
    <property type="project" value="TreeGrafter"/>
</dbReference>
<evidence type="ECO:0000256" key="1">
    <source>
        <dbReference type="ARBA" id="ARBA00004123"/>
    </source>
</evidence>
<dbReference type="InterPro" id="IPR043172">
    <property type="entry name" value="Prp8_domainIV_palm"/>
</dbReference>
<dbReference type="InterPro" id="IPR012591">
    <property type="entry name" value="PRO8NT"/>
</dbReference>
<dbReference type="GO" id="GO:0000244">
    <property type="term" value="P:spliceosomal tri-snRNP complex assembly"/>
    <property type="evidence" value="ECO:0007669"/>
    <property type="project" value="TreeGrafter"/>
</dbReference>
<dbReference type="PANTHER" id="PTHR11140">
    <property type="entry name" value="PRE-MRNA SPLICING FACTOR PRP8"/>
    <property type="match status" value="1"/>
</dbReference>
<protein>
    <submittedName>
        <fullName evidence="9">NUC071 domain-containing protein</fullName>
    </submittedName>
</protein>
<keyword evidence="4" id="KW-0694">RNA-binding</keyword>
<dbReference type="GO" id="GO:0045292">
    <property type="term" value="P:mRNA cis splicing, via spliceosome"/>
    <property type="evidence" value="ECO:0007669"/>
    <property type="project" value="UniProtKB-ARBA"/>
</dbReference>
<feature type="region of interest" description="Disordered" evidence="7">
    <location>
        <begin position="1"/>
        <end position="42"/>
    </location>
</feature>
<dbReference type="Gene3D" id="2.170.16.10">
    <property type="entry name" value="Hedgehog/Intein (Hint) domain"/>
    <property type="match status" value="1"/>
</dbReference>
<dbReference type="SUPFAM" id="SSF53098">
    <property type="entry name" value="Ribonuclease H-like"/>
    <property type="match status" value="2"/>
</dbReference>
<dbReference type="Pfam" id="PF01398">
    <property type="entry name" value="JAB"/>
    <property type="match status" value="1"/>
</dbReference>
<dbReference type="GO" id="GO:0000393">
    <property type="term" value="P:spliceosomal conformational changes to generate catalytic conformation"/>
    <property type="evidence" value="ECO:0007669"/>
    <property type="project" value="UniProtKB-ARBA"/>
</dbReference>
<dbReference type="InterPro" id="IPR012337">
    <property type="entry name" value="RNaseH-like_sf"/>
</dbReference>
<reference evidence="9" key="1">
    <citation type="submission" date="2023-02" db="EMBL/GenBank/DDBJ databases">
        <title>Identification and recombinant expression of a fungal hydrolase from Papiliotrema laurentii that hydrolyzes apple cutin and clears colloidal polyester polyurethane.</title>
        <authorList>
            <consortium name="DOE Joint Genome Institute"/>
            <person name="Roman V.A."/>
            <person name="Bojanowski C."/>
            <person name="Crable B.R."/>
            <person name="Wagner D.N."/>
            <person name="Hung C.S."/>
            <person name="Nadeau L.J."/>
            <person name="Schratz L."/>
            <person name="Haridas S."/>
            <person name="Pangilinan J."/>
            <person name="Lipzen A."/>
            <person name="Na H."/>
            <person name="Yan M."/>
            <person name="Ng V."/>
            <person name="Grigoriev I.V."/>
            <person name="Spatafora J.W."/>
            <person name="Barlow D."/>
            <person name="Biffinger J."/>
            <person name="Kelley-Loughnane N."/>
            <person name="Varaljay V.A."/>
            <person name="Crookes-Goodson W.J."/>
        </authorList>
    </citation>
    <scope>NUCLEOTIDE SEQUENCE</scope>
    <source>
        <strain evidence="9">5307AH</strain>
    </source>
</reference>
<feature type="domain" description="JAB1/MPN/MOV34 metalloenzyme" evidence="8">
    <location>
        <begin position="2593"/>
        <end position="2727"/>
    </location>
</feature>
<dbReference type="FunFam" id="1.20.80.40:FF:000001">
    <property type="entry name" value="Pre-mRNA-processing-splicing factor 8"/>
    <property type="match status" value="1"/>
</dbReference>
<evidence type="ECO:0000256" key="7">
    <source>
        <dbReference type="SAM" id="MobiDB-lite"/>
    </source>
</evidence>
<dbReference type="GO" id="GO:0097157">
    <property type="term" value="F:pre-mRNA intronic binding"/>
    <property type="evidence" value="ECO:0007669"/>
    <property type="project" value="TreeGrafter"/>
</dbReference>
<dbReference type="FunFam" id="3.40.140.10:FF:000002">
    <property type="entry name" value="Pre-mRNA-processing-splicing factor 8"/>
    <property type="match status" value="1"/>
</dbReference>
<dbReference type="CDD" id="cd13838">
    <property type="entry name" value="RNase_H_like_Prp8_IV"/>
    <property type="match status" value="1"/>
</dbReference>
<organism evidence="9 10">
    <name type="scientific">Papiliotrema laurentii</name>
    <name type="common">Cryptococcus laurentii</name>
    <dbReference type="NCBI Taxonomy" id="5418"/>
    <lineage>
        <taxon>Eukaryota</taxon>
        <taxon>Fungi</taxon>
        <taxon>Dikarya</taxon>
        <taxon>Basidiomycota</taxon>
        <taxon>Agaricomycotina</taxon>
        <taxon>Tremellomycetes</taxon>
        <taxon>Tremellales</taxon>
        <taxon>Rhynchogastremaceae</taxon>
        <taxon>Papiliotrema</taxon>
    </lineage>
</organism>
<dbReference type="Gene3D" id="1.20.80.40">
    <property type="match status" value="1"/>
</dbReference>
<dbReference type="FunFam" id="3.30.420.230:FF:000001">
    <property type="entry name" value="Pre-mRNA-processing-splicing factor 8"/>
    <property type="match status" value="1"/>
</dbReference>
<dbReference type="InterPro" id="IPR036844">
    <property type="entry name" value="Hint_dom_sf"/>
</dbReference>
<evidence type="ECO:0000256" key="4">
    <source>
        <dbReference type="ARBA" id="ARBA00022884"/>
    </source>
</evidence>
<dbReference type="InterPro" id="IPR043173">
    <property type="entry name" value="Prp8_domainIV_fingers"/>
</dbReference>
<comment type="caution">
    <text evidence="9">The sequence shown here is derived from an EMBL/GenBank/DDBJ whole genome shotgun (WGS) entry which is preliminary data.</text>
</comment>
<dbReference type="GO" id="GO:0008237">
    <property type="term" value="F:metallopeptidase activity"/>
    <property type="evidence" value="ECO:0007669"/>
    <property type="project" value="InterPro"/>
</dbReference>
<dbReference type="CDD" id="cd08056">
    <property type="entry name" value="MPN_PRP8"/>
    <property type="match status" value="1"/>
</dbReference>
<dbReference type="InterPro" id="IPR019581">
    <property type="entry name" value="Prp8_U5-snRNA-bd"/>
</dbReference>
<dbReference type="SMART" id="SM00232">
    <property type="entry name" value="JAB_MPN"/>
    <property type="match status" value="1"/>
</dbReference>
<dbReference type="GO" id="GO:0030620">
    <property type="term" value="F:U2 snRNA binding"/>
    <property type="evidence" value="ECO:0007669"/>
    <property type="project" value="TreeGrafter"/>
</dbReference>
<dbReference type="InterPro" id="IPR021983">
    <property type="entry name" value="PRP8_domainIV"/>
</dbReference>
<evidence type="ECO:0000313" key="10">
    <source>
        <dbReference type="Proteomes" id="UP001182556"/>
    </source>
</evidence>
<dbReference type="InterPro" id="IPR027652">
    <property type="entry name" value="PRP8"/>
</dbReference>